<dbReference type="EMBL" id="JARQWQ010000018">
    <property type="protein sequence ID" value="KAK2566043.1"/>
    <property type="molecule type" value="Genomic_DNA"/>
</dbReference>
<evidence type="ECO:0000256" key="4">
    <source>
        <dbReference type="SAM" id="MobiDB-lite"/>
    </source>
</evidence>
<reference evidence="6" key="2">
    <citation type="journal article" date="2023" name="Science">
        <title>Genomic signatures of disease resistance in endangered staghorn corals.</title>
        <authorList>
            <person name="Vollmer S.V."/>
            <person name="Selwyn J.D."/>
            <person name="Despard B.A."/>
            <person name="Roesel C.L."/>
        </authorList>
    </citation>
    <scope>NUCLEOTIDE SEQUENCE</scope>
    <source>
        <strain evidence="6">K2</strain>
    </source>
</reference>
<evidence type="ECO:0000256" key="1">
    <source>
        <dbReference type="ARBA" id="ARBA00022555"/>
    </source>
</evidence>
<accession>A0AAD9V9B3</accession>
<dbReference type="Gene3D" id="2.40.50.140">
    <property type="entry name" value="Nucleic acid-binding proteins"/>
    <property type="match status" value="2"/>
</dbReference>
<protein>
    <submittedName>
        <fullName evidence="6">Aminoacyl tRNA synthase complex-interacting multifunctional protein 1</fullName>
    </submittedName>
</protein>
<evidence type="ECO:0000256" key="2">
    <source>
        <dbReference type="ARBA" id="ARBA00022884"/>
    </source>
</evidence>
<dbReference type="Pfam" id="PF01588">
    <property type="entry name" value="tRNA_bind"/>
    <property type="match status" value="1"/>
</dbReference>
<organism evidence="6 7">
    <name type="scientific">Acropora cervicornis</name>
    <name type="common">Staghorn coral</name>
    <dbReference type="NCBI Taxonomy" id="6130"/>
    <lineage>
        <taxon>Eukaryota</taxon>
        <taxon>Metazoa</taxon>
        <taxon>Cnidaria</taxon>
        <taxon>Anthozoa</taxon>
        <taxon>Hexacorallia</taxon>
        <taxon>Scleractinia</taxon>
        <taxon>Astrocoeniina</taxon>
        <taxon>Acroporidae</taxon>
        <taxon>Acropora</taxon>
    </lineage>
</organism>
<sequence length="307" mass="33549">MFFGLRTFRPSTGFIFPKNSSLRVIFQGRLTMTTGEDAAERLEKRAVEAEETIAVLNSQLLFLKKAAEKKMKSSGVKEQIAALKKDNDNLKQEVSLPTLKQEVAAVVVQNKADTAFTIEQAEVKEEKPAEKKPKKEKAAKKGKTEKSTGGTPTEGKPAAAEPDVHHIDFRVGKIVSAKKHPDADTLFVEEIDVGEDLPRTVCSGLVGSVLMRGVTSQAMVMCSGSEDRKFFELLDPPEGSVPGDRVTFEGYPGDPDGQLNPKKKIWEQVKPHLRTNDAGVACYKDVPFTITGKGMCTSRTLKNAVVS</sequence>
<evidence type="ECO:0000259" key="5">
    <source>
        <dbReference type="Pfam" id="PF01588"/>
    </source>
</evidence>
<reference evidence="6" key="1">
    <citation type="journal article" date="2023" name="G3 (Bethesda)">
        <title>Whole genome assembly and annotation of the endangered Caribbean coral Acropora cervicornis.</title>
        <authorList>
            <person name="Selwyn J.D."/>
            <person name="Vollmer S.V."/>
        </authorList>
    </citation>
    <scope>NUCLEOTIDE SEQUENCE</scope>
    <source>
        <strain evidence="6">K2</strain>
    </source>
</reference>
<dbReference type="InterPro" id="IPR002547">
    <property type="entry name" value="tRNA-bd_dom"/>
</dbReference>
<dbReference type="PANTHER" id="PTHR11586:SF33">
    <property type="entry name" value="AMINOACYL TRNA SYNTHASE COMPLEX-INTERACTING MULTIFUNCTIONAL PROTEIN 1"/>
    <property type="match status" value="1"/>
</dbReference>
<dbReference type="GO" id="GO:0000049">
    <property type="term" value="F:tRNA binding"/>
    <property type="evidence" value="ECO:0007669"/>
    <property type="project" value="UniProtKB-KW"/>
</dbReference>
<dbReference type="Proteomes" id="UP001249851">
    <property type="component" value="Unassembled WGS sequence"/>
</dbReference>
<feature type="domain" description="TRNA-binding" evidence="5">
    <location>
        <begin position="169"/>
        <end position="206"/>
    </location>
</feature>
<feature type="compositionally biased region" description="Low complexity" evidence="4">
    <location>
        <begin position="147"/>
        <end position="157"/>
    </location>
</feature>
<keyword evidence="2" id="KW-0694">RNA-binding</keyword>
<comment type="caution">
    <text evidence="6">The sequence shown here is derived from an EMBL/GenBank/DDBJ whole genome shotgun (WGS) entry which is preliminary data.</text>
</comment>
<gene>
    <name evidence="6" type="ORF">P5673_010368</name>
</gene>
<proteinExistence type="predicted"/>
<name>A0AAD9V9B3_ACRCE</name>
<evidence type="ECO:0000256" key="3">
    <source>
        <dbReference type="SAM" id="Coils"/>
    </source>
</evidence>
<keyword evidence="7" id="KW-1185">Reference proteome</keyword>
<dbReference type="InterPro" id="IPR051270">
    <property type="entry name" value="Tyrosine-tRNA_ligase_regulator"/>
</dbReference>
<feature type="compositionally biased region" description="Basic residues" evidence="4">
    <location>
        <begin position="134"/>
        <end position="143"/>
    </location>
</feature>
<feature type="compositionally biased region" description="Basic and acidic residues" evidence="4">
    <location>
        <begin position="124"/>
        <end position="133"/>
    </location>
</feature>
<dbReference type="InterPro" id="IPR012340">
    <property type="entry name" value="NA-bd_OB-fold"/>
</dbReference>
<dbReference type="PANTHER" id="PTHR11586">
    <property type="entry name" value="TRNA-AMINOACYLATION COFACTOR ARC1 FAMILY MEMBER"/>
    <property type="match status" value="1"/>
</dbReference>
<evidence type="ECO:0000313" key="6">
    <source>
        <dbReference type="EMBL" id="KAK2566043.1"/>
    </source>
</evidence>
<feature type="coiled-coil region" evidence="3">
    <location>
        <begin position="32"/>
        <end position="93"/>
    </location>
</feature>
<keyword evidence="1" id="KW-0820">tRNA-binding</keyword>
<keyword evidence="3" id="KW-0175">Coiled coil</keyword>
<evidence type="ECO:0000313" key="7">
    <source>
        <dbReference type="Proteomes" id="UP001249851"/>
    </source>
</evidence>
<feature type="region of interest" description="Disordered" evidence="4">
    <location>
        <begin position="124"/>
        <end position="162"/>
    </location>
</feature>
<dbReference type="SUPFAM" id="SSF50249">
    <property type="entry name" value="Nucleic acid-binding proteins"/>
    <property type="match status" value="1"/>
</dbReference>
<dbReference type="AlphaFoldDB" id="A0AAD9V9B3"/>